<dbReference type="InterPro" id="IPR043519">
    <property type="entry name" value="NT_sf"/>
</dbReference>
<dbReference type="SUPFAM" id="SSF81301">
    <property type="entry name" value="Nucleotidyltransferase"/>
    <property type="match status" value="1"/>
</dbReference>
<reference evidence="2" key="1">
    <citation type="journal article" date="2019" name="Int. J. Syst. Evol. Microbiol.">
        <title>The Global Catalogue of Microorganisms (GCM) 10K type strain sequencing project: providing services to taxonomists for standard genome sequencing and annotation.</title>
        <authorList>
            <consortium name="The Broad Institute Genomics Platform"/>
            <consortium name="The Broad Institute Genome Sequencing Center for Infectious Disease"/>
            <person name="Wu L."/>
            <person name="Ma J."/>
        </authorList>
    </citation>
    <scope>NUCLEOTIDE SEQUENCE [LARGE SCALE GENOMIC DNA]</scope>
    <source>
        <strain evidence="2">CCUG 55590</strain>
    </source>
</reference>
<keyword evidence="2" id="KW-1185">Reference proteome</keyword>
<organism evidence="1 2">
    <name type="scientific">Exiguobacterium aestuarii</name>
    <dbReference type="NCBI Taxonomy" id="273527"/>
    <lineage>
        <taxon>Bacteria</taxon>
        <taxon>Bacillati</taxon>
        <taxon>Bacillota</taxon>
        <taxon>Bacilli</taxon>
        <taxon>Bacillales</taxon>
        <taxon>Bacillales Family XII. Incertae Sedis</taxon>
        <taxon>Exiguobacterium</taxon>
    </lineage>
</organism>
<dbReference type="Pfam" id="PF04229">
    <property type="entry name" value="GrpB"/>
    <property type="match status" value="1"/>
</dbReference>
<evidence type="ECO:0000313" key="2">
    <source>
        <dbReference type="Proteomes" id="UP001596439"/>
    </source>
</evidence>
<dbReference type="EMBL" id="JBHTCE010000001">
    <property type="protein sequence ID" value="MFC7388549.1"/>
    <property type="molecule type" value="Genomic_DNA"/>
</dbReference>
<name>A0ABW2PGK7_9BACL</name>
<evidence type="ECO:0000313" key="1">
    <source>
        <dbReference type="EMBL" id="MFC7388549.1"/>
    </source>
</evidence>
<dbReference type="PANTHER" id="PTHR34822">
    <property type="entry name" value="GRPB DOMAIN PROTEIN (AFU_ORTHOLOGUE AFUA_1G01530)"/>
    <property type="match status" value="1"/>
</dbReference>
<dbReference type="PANTHER" id="PTHR34822:SF1">
    <property type="entry name" value="GRPB FAMILY PROTEIN"/>
    <property type="match status" value="1"/>
</dbReference>
<dbReference type="Proteomes" id="UP001596439">
    <property type="component" value="Unassembled WGS sequence"/>
</dbReference>
<protein>
    <submittedName>
        <fullName evidence="1">GrpB family protein</fullName>
    </submittedName>
</protein>
<dbReference type="InterPro" id="IPR007344">
    <property type="entry name" value="GrpB/CoaE"/>
</dbReference>
<proteinExistence type="predicted"/>
<accession>A0ABW2PGK7</accession>
<dbReference type="RefSeq" id="WP_214785899.1">
    <property type="nucleotide sequence ID" value="NZ_JANIEL010000091.1"/>
</dbReference>
<comment type="caution">
    <text evidence="1">The sequence shown here is derived from an EMBL/GenBank/DDBJ whole genome shotgun (WGS) entry which is preliminary data.</text>
</comment>
<gene>
    <name evidence="1" type="ORF">ACFQO8_00260</name>
</gene>
<sequence>MRKVEVVAYNPEWQRRFEDEAGKLSRLFEGELIAIHHIGSTSVEGLAAKPIIDMMPVVRNIERVDAYTERMEALGYRGLGEYGIPKRRYFRKGEEERTVHVHVFEEGNPDIVRHLAFRDYLRTYPDVRDAYGELKLQLAAQHPEDMEGYIQGKHDWIIETERLATKWYKESHGDVKPF</sequence>
<dbReference type="Gene3D" id="3.30.460.10">
    <property type="entry name" value="Beta Polymerase, domain 2"/>
    <property type="match status" value="1"/>
</dbReference>